<proteinExistence type="predicted"/>
<sequence length="150" mass="14498">MSGIEAPTPTSSTGTEAPTSWPGIDAPIHLAASAAASAASAASSAASRIAFGRDGSSAVALVSTACVFFARVGFGGCAGFAGCVGFAGCAGFGGCVGFFVAFFPRLRFAGVPSSPSITGTPSSPSSAFAGLFFVPRARFTGVLIPSAGSS</sequence>
<accession>A0A550CZB3</accession>
<dbReference type="Proteomes" id="UP000320762">
    <property type="component" value="Unassembled WGS sequence"/>
</dbReference>
<evidence type="ECO:0000313" key="2">
    <source>
        <dbReference type="EMBL" id="TRM70129.1"/>
    </source>
</evidence>
<dbReference type="EMBL" id="VDMD01000001">
    <property type="protein sequence ID" value="TRM70129.1"/>
    <property type="molecule type" value="Genomic_DNA"/>
</dbReference>
<reference evidence="2 3" key="1">
    <citation type="journal article" date="2019" name="New Phytol.">
        <title>Comparative genomics reveals unique wood-decay strategies and fruiting body development in the Schizophyllaceae.</title>
        <authorList>
            <person name="Almasi E."/>
            <person name="Sahu N."/>
            <person name="Krizsan K."/>
            <person name="Balint B."/>
            <person name="Kovacs G.M."/>
            <person name="Kiss B."/>
            <person name="Cseklye J."/>
            <person name="Drula E."/>
            <person name="Henrissat B."/>
            <person name="Nagy I."/>
            <person name="Chovatia M."/>
            <person name="Adam C."/>
            <person name="LaButti K."/>
            <person name="Lipzen A."/>
            <person name="Riley R."/>
            <person name="Grigoriev I.V."/>
            <person name="Nagy L.G."/>
        </authorList>
    </citation>
    <scope>NUCLEOTIDE SEQUENCE [LARGE SCALE GENOMIC DNA]</scope>
    <source>
        <strain evidence="2 3">NL-1724</strain>
    </source>
</reference>
<keyword evidence="3" id="KW-1185">Reference proteome</keyword>
<keyword evidence="1" id="KW-0472">Membrane</keyword>
<keyword evidence="1" id="KW-0812">Transmembrane</keyword>
<gene>
    <name evidence="2" type="ORF">BD626DRAFT_476379</name>
</gene>
<protein>
    <submittedName>
        <fullName evidence="2">Uncharacterized protein</fullName>
    </submittedName>
</protein>
<dbReference type="AlphaFoldDB" id="A0A550CZB3"/>
<evidence type="ECO:0000313" key="3">
    <source>
        <dbReference type="Proteomes" id="UP000320762"/>
    </source>
</evidence>
<name>A0A550CZB3_9AGAR</name>
<comment type="caution">
    <text evidence="2">The sequence shown here is derived from an EMBL/GenBank/DDBJ whole genome shotgun (WGS) entry which is preliminary data.</text>
</comment>
<feature type="transmembrane region" description="Helical" evidence="1">
    <location>
        <begin position="78"/>
        <end position="103"/>
    </location>
</feature>
<evidence type="ECO:0000256" key="1">
    <source>
        <dbReference type="SAM" id="Phobius"/>
    </source>
</evidence>
<organism evidence="2 3">
    <name type="scientific">Schizophyllum amplum</name>
    <dbReference type="NCBI Taxonomy" id="97359"/>
    <lineage>
        <taxon>Eukaryota</taxon>
        <taxon>Fungi</taxon>
        <taxon>Dikarya</taxon>
        <taxon>Basidiomycota</taxon>
        <taxon>Agaricomycotina</taxon>
        <taxon>Agaricomycetes</taxon>
        <taxon>Agaricomycetidae</taxon>
        <taxon>Agaricales</taxon>
        <taxon>Schizophyllaceae</taxon>
        <taxon>Schizophyllum</taxon>
    </lineage>
</organism>
<keyword evidence="1" id="KW-1133">Transmembrane helix</keyword>